<feature type="domain" description="Ras-GAP" evidence="2">
    <location>
        <begin position="77"/>
        <end position="319"/>
    </location>
</feature>
<dbReference type="PROSITE" id="PS50018">
    <property type="entry name" value="RAS_GTPASE_ACTIV_2"/>
    <property type="match status" value="1"/>
</dbReference>
<dbReference type="SUPFAM" id="SSF48350">
    <property type="entry name" value="GTPase activation domain, GAP"/>
    <property type="match status" value="1"/>
</dbReference>
<evidence type="ECO:0000256" key="1">
    <source>
        <dbReference type="SAM" id="MobiDB-lite"/>
    </source>
</evidence>
<dbReference type="STRING" id="61424.A0A2T9YHC1"/>
<dbReference type="InterPro" id="IPR001936">
    <property type="entry name" value="RasGAP_dom"/>
</dbReference>
<evidence type="ECO:0000259" key="2">
    <source>
        <dbReference type="PROSITE" id="PS50018"/>
    </source>
</evidence>
<feature type="compositionally biased region" description="Low complexity" evidence="1">
    <location>
        <begin position="630"/>
        <end position="644"/>
    </location>
</feature>
<proteinExistence type="predicted"/>
<protein>
    <recommendedName>
        <fullName evidence="2">Ras-GAP domain-containing protein</fullName>
    </recommendedName>
</protein>
<dbReference type="InterPro" id="IPR008936">
    <property type="entry name" value="Rho_GTPase_activation_prot"/>
</dbReference>
<dbReference type="InterPro" id="IPR018247">
    <property type="entry name" value="EF_Hand_1_Ca_BS"/>
</dbReference>
<dbReference type="SMART" id="SM00323">
    <property type="entry name" value="RasGAP"/>
    <property type="match status" value="1"/>
</dbReference>
<dbReference type="GO" id="GO:0005938">
    <property type="term" value="C:cell cortex"/>
    <property type="evidence" value="ECO:0007669"/>
    <property type="project" value="TreeGrafter"/>
</dbReference>
<dbReference type="Pfam" id="PF00616">
    <property type="entry name" value="RasGAP"/>
    <property type="match status" value="1"/>
</dbReference>
<name>A0A2T9YHC1_9FUNG</name>
<dbReference type="OrthoDB" id="775356at2759"/>
<sequence>MNQLWSSTLNYIWGDPNSAEYHIGEQNSQLYGRMLYLARKNPIYLAAASKSRLSIDYPTKVIPAILELFPQEASADLLKLIIMVIKVEFDELVDASMFLRDTSISSGLIRAYCSGPEFTEYLKKILEPTLNTLKKIDTLLQPSYNEKTSGRNSQLWSLIDDTKSIGDTKINGSQSILTGNKNNGNERSLITENHYLYPDKLVGELLNRILSNMNSFPPGLRLISTTIRGCANKLLKKRRKVFVEKYNEPKIHSLLGGFFFLRFINPALMIPESIFNTTSDGNIEGSTMGEAKGHVEPRNPIIYRKNLTLLAKKIQTLANQSLPPKSPYFQSSPHTSVHTSFTESLNSRFRRNSEMSTINNQNIDENENNSTIYNEKMFLESQIRNENYEKVIKILDLISKPAKQGENIDVTEIENPDICDFNLDLIQNSRFHEHYERQRSSPVKNRSKKSNLQINISTKNDVLDSTHIVDDKNKDDVLQYNEIKKLFRFSDKSMIFDIDKKLVCQIKLKSIYTIHEIILETVQYWEVYKDKGKNKNKKNSVLPLRKSMSESSTLNTFTIDTGHNISINNTKSEPLTTQPQLDGNLQDFSMERCLSKLGLPPDENEVNISLPPTSPYRQSLESALVTHQPSSSNMSSEINSGDSSLGTTGRSFTTYKNGEASFQIRLLEYDPVTFLDF</sequence>
<dbReference type="Gene3D" id="1.10.506.10">
    <property type="entry name" value="GTPase Activation - p120gap, domain 1"/>
    <property type="match status" value="1"/>
</dbReference>
<dbReference type="PANTHER" id="PTHR14149">
    <property type="entry name" value="RAS GTPASE-ACTIVATING PROTEIN WITH IQ MOTIF"/>
    <property type="match status" value="1"/>
</dbReference>
<dbReference type="PROSITE" id="PS00018">
    <property type="entry name" value="EF_HAND_1"/>
    <property type="match status" value="1"/>
</dbReference>
<gene>
    <name evidence="3" type="ORF">BB559_004024</name>
</gene>
<organism evidence="3 4">
    <name type="scientific">Furculomyces boomerangus</name>
    <dbReference type="NCBI Taxonomy" id="61424"/>
    <lineage>
        <taxon>Eukaryota</taxon>
        <taxon>Fungi</taxon>
        <taxon>Fungi incertae sedis</taxon>
        <taxon>Zoopagomycota</taxon>
        <taxon>Kickxellomycotina</taxon>
        <taxon>Harpellomycetes</taxon>
        <taxon>Harpellales</taxon>
        <taxon>Harpellaceae</taxon>
        <taxon>Furculomyces</taxon>
    </lineage>
</organism>
<accession>A0A2T9YHC1</accession>
<dbReference type="GO" id="GO:0005096">
    <property type="term" value="F:GTPase activator activity"/>
    <property type="evidence" value="ECO:0007669"/>
    <property type="project" value="TreeGrafter"/>
</dbReference>
<reference evidence="3 4" key="1">
    <citation type="journal article" date="2018" name="MBio">
        <title>Comparative Genomics Reveals the Core Gene Toolbox for the Fungus-Insect Symbiosis.</title>
        <authorList>
            <person name="Wang Y."/>
            <person name="Stata M."/>
            <person name="Wang W."/>
            <person name="Stajich J.E."/>
            <person name="White M.M."/>
            <person name="Moncalvo J.M."/>
        </authorList>
    </citation>
    <scope>NUCLEOTIDE SEQUENCE [LARGE SCALE GENOMIC DNA]</scope>
    <source>
        <strain evidence="3 4">AUS-77-4</strain>
    </source>
</reference>
<evidence type="ECO:0000313" key="3">
    <source>
        <dbReference type="EMBL" id="PVU91720.1"/>
    </source>
</evidence>
<dbReference type="EMBL" id="MBFT01000400">
    <property type="protein sequence ID" value="PVU91720.1"/>
    <property type="molecule type" value="Genomic_DNA"/>
</dbReference>
<comment type="caution">
    <text evidence="3">The sequence shown here is derived from an EMBL/GenBank/DDBJ whole genome shotgun (WGS) entry which is preliminary data.</text>
</comment>
<dbReference type="AlphaFoldDB" id="A0A2T9YHC1"/>
<dbReference type="CDD" id="cd04519">
    <property type="entry name" value="RasGAP"/>
    <property type="match status" value="1"/>
</dbReference>
<dbReference type="GO" id="GO:0046580">
    <property type="term" value="P:negative regulation of Ras protein signal transduction"/>
    <property type="evidence" value="ECO:0007669"/>
    <property type="project" value="TreeGrafter"/>
</dbReference>
<dbReference type="PANTHER" id="PTHR14149:SF17">
    <property type="entry name" value="GTPASE-ACTIVATING PROTEIN"/>
    <property type="match status" value="1"/>
</dbReference>
<feature type="region of interest" description="Disordered" evidence="1">
    <location>
        <begin position="625"/>
        <end position="647"/>
    </location>
</feature>
<keyword evidence="4" id="KW-1185">Reference proteome</keyword>
<dbReference type="Proteomes" id="UP000245699">
    <property type="component" value="Unassembled WGS sequence"/>
</dbReference>
<evidence type="ECO:0000313" key="4">
    <source>
        <dbReference type="Proteomes" id="UP000245699"/>
    </source>
</evidence>